<dbReference type="SUPFAM" id="SSF53850">
    <property type="entry name" value="Periplasmic binding protein-like II"/>
    <property type="match status" value="1"/>
</dbReference>
<dbReference type="Pfam" id="PF00496">
    <property type="entry name" value="SBP_bac_5"/>
    <property type="match status" value="1"/>
</dbReference>
<gene>
    <name evidence="7" type="ORF">SAMN02745196_01342</name>
</gene>
<keyword evidence="3" id="KW-0813">Transport</keyword>
<comment type="similarity">
    <text evidence="2">Belongs to the bacterial solute-binding protein 5 family.</text>
</comment>
<dbReference type="FunFam" id="3.90.76.10:FF:000001">
    <property type="entry name" value="Oligopeptide ABC transporter substrate-binding protein"/>
    <property type="match status" value="1"/>
</dbReference>
<evidence type="ECO:0000256" key="5">
    <source>
        <dbReference type="SAM" id="SignalP"/>
    </source>
</evidence>
<dbReference type="GO" id="GO:0030313">
    <property type="term" value="C:cell envelope"/>
    <property type="evidence" value="ECO:0007669"/>
    <property type="project" value="UniProtKB-SubCell"/>
</dbReference>
<proteinExistence type="inferred from homology"/>
<dbReference type="GO" id="GO:0042597">
    <property type="term" value="C:periplasmic space"/>
    <property type="evidence" value="ECO:0007669"/>
    <property type="project" value="UniProtKB-ARBA"/>
</dbReference>
<dbReference type="EMBL" id="FQXP01000005">
    <property type="protein sequence ID" value="SHH78296.1"/>
    <property type="molecule type" value="Genomic_DNA"/>
</dbReference>
<organism evidence="7 8">
    <name type="scientific">Clostridium collagenovorans DSM 3089</name>
    <dbReference type="NCBI Taxonomy" id="1121306"/>
    <lineage>
        <taxon>Bacteria</taxon>
        <taxon>Bacillati</taxon>
        <taxon>Bacillota</taxon>
        <taxon>Clostridia</taxon>
        <taxon>Eubacteriales</taxon>
        <taxon>Clostridiaceae</taxon>
        <taxon>Clostridium</taxon>
    </lineage>
</organism>
<dbReference type="Gene3D" id="3.90.76.10">
    <property type="entry name" value="Dipeptide-binding Protein, Domain 1"/>
    <property type="match status" value="1"/>
</dbReference>
<dbReference type="GO" id="GO:0015833">
    <property type="term" value="P:peptide transport"/>
    <property type="evidence" value="ECO:0007669"/>
    <property type="project" value="TreeGrafter"/>
</dbReference>
<keyword evidence="8" id="KW-1185">Reference proteome</keyword>
<dbReference type="PANTHER" id="PTHR30290:SF10">
    <property type="entry name" value="PERIPLASMIC OLIGOPEPTIDE-BINDING PROTEIN-RELATED"/>
    <property type="match status" value="1"/>
</dbReference>
<dbReference type="InterPro" id="IPR030678">
    <property type="entry name" value="Peptide/Ni-bd"/>
</dbReference>
<evidence type="ECO:0000259" key="6">
    <source>
        <dbReference type="Pfam" id="PF00496"/>
    </source>
</evidence>
<evidence type="ECO:0000256" key="2">
    <source>
        <dbReference type="ARBA" id="ARBA00005695"/>
    </source>
</evidence>
<dbReference type="GO" id="GO:1904680">
    <property type="term" value="F:peptide transmembrane transporter activity"/>
    <property type="evidence" value="ECO:0007669"/>
    <property type="project" value="TreeGrafter"/>
</dbReference>
<keyword evidence="4 5" id="KW-0732">Signal</keyword>
<dbReference type="GO" id="GO:0043190">
    <property type="term" value="C:ATP-binding cassette (ABC) transporter complex"/>
    <property type="evidence" value="ECO:0007669"/>
    <property type="project" value="InterPro"/>
</dbReference>
<dbReference type="CDD" id="cd08504">
    <property type="entry name" value="PBP2_OppA"/>
    <property type="match status" value="1"/>
</dbReference>
<accession>A0A1M5VSR1</accession>
<dbReference type="PANTHER" id="PTHR30290">
    <property type="entry name" value="PERIPLASMIC BINDING COMPONENT OF ABC TRANSPORTER"/>
    <property type="match status" value="1"/>
</dbReference>
<evidence type="ECO:0000256" key="1">
    <source>
        <dbReference type="ARBA" id="ARBA00004196"/>
    </source>
</evidence>
<evidence type="ECO:0000256" key="3">
    <source>
        <dbReference type="ARBA" id="ARBA00022448"/>
    </source>
</evidence>
<name>A0A1M5VSR1_9CLOT</name>
<dbReference type="PIRSF" id="PIRSF002741">
    <property type="entry name" value="MppA"/>
    <property type="match status" value="1"/>
</dbReference>
<dbReference type="PROSITE" id="PS51257">
    <property type="entry name" value="PROKAR_LIPOPROTEIN"/>
    <property type="match status" value="1"/>
</dbReference>
<evidence type="ECO:0000313" key="8">
    <source>
        <dbReference type="Proteomes" id="UP000184526"/>
    </source>
</evidence>
<protein>
    <submittedName>
        <fullName evidence="7">Oligopeptide transport system substrate-binding protein</fullName>
    </submittedName>
</protein>
<sequence>MKKKKLLAALLSVTLIATMGLTGCGKDKEPGETGNQTEKMDKDQHLNITLVAEPKSLDASTATDLYASQVLSQIMEGLTRVVVKDGKDVIEPAGAEKWEASDDGLVWTFKLREYNWQDGKKVTAEEFVYGMMRTLDPKTGATYASLLYPIKNAREYNAGKAKAEEVGIKALDEKTLQFTLANPCAYFLDLTYFKVMQPQRKDLIDQHGELYGTEKETLIANGPFVIKEWVHQSKVELVKNDKYWDKDNVKLEKVTMKIITQEDSRMGELSNGSLDAAAVTMPEWVKKFNDTGDFEVLKSADPSIAYTFFNQQNKYFKNEKIRKAFILAEDRAGRIQTLFRNVGQEAYGWCPPQVLMGDKEYRDIVNYNPLETLKKESGDPKALLIEGLKEIGEDPDPSKMKLTWLESGTAARNKEFAEFAQENYKKVLGIDMKIDYVEWPQFMARTDKLDYEIASMGWTGDYNDPSTFFDMWASDAGIVPVAWKNDRYDEIIREVAATSNQEERAKLFKEAEEILIIKDAVVSPQVFRSRQTYVRKYVKDLMYPLFGTVECKYAYTSGR</sequence>
<dbReference type="RefSeq" id="WP_072831263.1">
    <property type="nucleotide sequence ID" value="NZ_FQXP01000005.1"/>
</dbReference>
<dbReference type="Gene3D" id="3.40.190.10">
    <property type="entry name" value="Periplasmic binding protein-like II"/>
    <property type="match status" value="1"/>
</dbReference>
<dbReference type="Proteomes" id="UP000184526">
    <property type="component" value="Unassembled WGS sequence"/>
</dbReference>
<feature type="signal peptide" evidence="5">
    <location>
        <begin position="1"/>
        <end position="19"/>
    </location>
</feature>
<dbReference type="Gene3D" id="3.10.105.10">
    <property type="entry name" value="Dipeptide-binding Protein, Domain 3"/>
    <property type="match status" value="1"/>
</dbReference>
<dbReference type="InterPro" id="IPR039424">
    <property type="entry name" value="SBP_5"/>
</dbReference>
<dbReference type="InterPro" id="IPR000914">
    <property type="entry name" value="SBP_5_dom"/>
</dbReference>
<dbReference type="STRING" id="1121306.SAMN02745196_01342"/>
<feature type="domain" description="Solute-binding protein family 5" evidence="6">
    <location>
        <begin position="90"/>
        <end position="477"/>
    </location>
</feature>
<dbReference type="AlphaFoldDB" id="A0A1M5VSR1"/>
<evidence type="ECO:0000313" key="7">
    <source>
        <dbReference type="EMBL" id="SHH78296.1"/>
    </source>
</evidence>
<reference evidence="7 8" key="1">
    <citation type="submission" date="2016-11" db="EMBL/GenBank/DDBJ databases">
        <authorList>
            <person name="Jaros S."/>
            <person name="Januszkiewicz K."/>
            <person name="Wedrychowicz H."/>
        </authorList>
    </citation>
    <scope>NUCLEOTIDE SEQUENCE [LARGE SCALE GENOMIC DNA]</scope>
    <source>
        <strain evidence="7 8">DSM 3089</strain>
    </source>
</reference>
<evidence type="ECO:0000256" key="4">
    <source>
        <dbReference type="ARBA" id="ARBA00022729"/>
    </source>
</evidence>
<comment type="subcellular location">
    <subcellularLocation>
        <location evidence="1">Cell envelope</location>
    </subcellularLocation>
</comment>
<dbReference type="OrthoDB" id="9801912at2"/>
<feature type="chain" id="PRO_5038334333" evidence="5">
    <location>
        <begin position="20"/>
        <end position="559"/>
    </location>
</feature>